<dbReference type="Proteomes" id="UP000007148">
    <property type="component" value="Unassembled WGS sequence"/>
</dbReference>
<keyword evidence="3" id="KW-1185">Reference proteome</keyword>
<feature type="transmembrane region" description="Helical" evidence="1">
    <location>
        <begin position="42"/>
        <end position="64"/>
    </location>
</feature>
<dbReference type="AlphaFoldDB" id="G4U040"/>
<dbReference type="OrthoDB" id="2139606at2759"/>
<dbReference type="InParanoid" id="G4U040"/>
<evidence type="ECO:0000256" key="1">
    <source>
        <dbReference type="SAM" id="Phobius"/>
    </source>
</evidence>
<protein>
    <submittedName>
        <fullName evidence="2">Uncharacterized protein</fullName>
    </submittedName>
</protein>
<keyword evidence="1" id="KW-1133">Transmembrane helix</keyword>
<dbReference type="EMBL" id="CAFZ01001119">
    <property type="protein sequence ID" value="CCA76933.1"/>
    <property type="molecule type" value="Genomic_DNA"/>
</dbReference>
<evidence type="ECO:0000313" key="2">
    <source>
        <dbReference type="EMBL" id="CCA76933.1"/>
    </source>
</evidence>
<evidence type="ECO:0000313" key="3">
    <source>
        <dbReference type="Proteomes" id="UP000007148"/>
    </source>
</evidence>
<dbReference type="HOGENOM" id="CLU_2832108_0_0_1"/>
<comment type="caution">
    <text evidence="2">The sequence shown here is derived from an EMBL/GenBank/DDBJ whole genome shotgun (WGS) entry which is preliminary data.</text>
</comment>
<sequence length="66" mass="7249">MPLMFQCLRTLAMIPAGVETLHLLARMCTSQSSPDGNTRLDYMAAAAWSLLTAYQVLAFTTGLLNR</sequence>
<organism evidence="2 3">
    <name type="scientific">Serendipita indica (strain DSM 11827)</name>
    <name type="common">Root endophyte fungus</name>
    <name type="synonym">Piriformospora indica</name>
    <dbReference type="NCBI Taxonomy" id="1109443"/>
    <lineage>
        <taxon>Eukaryota</taxon>
        <taxon>Fungi</taxon>
        <taxon>Dikarya</taxon>
        <taxon>Basidiomycota</taxon>
        <taxon>Agaricomycotina</taxon>
        <taxon>Agaricomycetes</taxon>
        <taxon>Sebacinales</taxon>
        <taxon>Serendipitaceae</taxon>
        <taxon>Serendipita</taxon>
    </lineage>
</organism>
<reference evidence="2 3" key="1">
    <citation type="journal article" date="2011" name="PLoS Pathog.">
        <title>Endophytic Life Strategies Decoded by Genome and Transcriptome Analyses of the Mutualistic Root Symbiont Piriformospora indica.</title>
        <authorList>
            <person name="Zuccaro A."/>
            <person name="Lahrmann U."/>
            <person name="Guldener U."/>
            <person name="Langen G."/>
            <person name="Pfiffi S."/>
            <person name="Biedenkopf D."/>
            <person name="Wong P."/>
            <person name="Samans B."/>
            <person name="Grimm C."/>
            <person name="Basiewicz M."/>
            <person name="Murat C."/>
            <person name="Martin F."/>
            <person name="Kogel K.H."/>
        </authorList>
    </citation>
    <scope>NUCLEOTIDE SEQUENCE [LARGE SCALE GENOMIC DNA]</scope>
    <source>
        <strain evidence="2 3">DSM 11827</strain>
    </source>
</reference>
<proteinExistence type="predicted"/>
<keyword evidence="1" id="KW-0812">Transmembrane</keyword>
<gene>
    <name evidence="2" type="ORF">PIIN_10916</name>
</gene>
<name>G4U040_SERID</name>
<keyword evidence="1" id="KW-0472">Membrane</keyword>
<accession>G4U040</accession>